<dbReference type="GO" id="GO:0005634">
    <property type="term" value="C:nucleus"/>
    <property type="evidence" value="ECO:0007669"/>
    <property type="project" value="UniProtKB-SubCell"/>
</dbReference>
<dbReference type="Pfam" id="PF13862">
    <property type="entry name" value="BCCIP"/>
    <property type="match status" value="1"/>
</dbReference>
<evidence type="ECO:0000313" key="4">
    <source>
        <dbReference type="EMBL" id="TPX74256.1"/>
    </source>
</evidence>
<comment type="subcellular location">
    <subcellularLocation>
        <location evidence="2">Nucleus</location>
    </subcellularLocation>
</comment>
<comment type="function">
    <text evidence="2">Involved in nuclear export, actin cytoskeleton organization and vesicular transport.</text>
</comment>
<evidence type="ECO:0000256" key="1">
    <source>
        <dbReference type="ARBA" id="ARBA00006781"/>
    </source>
</evidence>
<gene>
    <name evidence="4" type="ORF">CcCBS67573_g04476</name>
</gene>
<name>A0A507FG59_9FUNG</name>
<protein>
    <recommendedName>
        <fullName evidence="2">Protein BCP1</fullName>
    </recommendedName>
</protein>
<dbReference type="PANTHER" id="PTHR13261">
    <property type="entry name" value="BRCA2 AND CDKN1A INTERACTING PROTEIN"/>
    <property type="match status" value="1"/>
</dbReference>
<keyword evidence="2" id="KW-0653">Protein transport</keyword>
<keyword evidence="2" id="KW-0813">Transport</keyword>
<dbReference type="Proteomes" id="UP000320333">
    <property type="component" value="Unassembled WGS sequence"/>
</dbReference>
<proteinExistence type="inferred from homology"/>
<keyword evidence="2" id="KW-0539">Nucleus</keyword>
<dbReference type="PANTHER" id="PTHR13261:SF0">
    <property type="entry name" value="BRCA2 AND CDKN1A-INTERACTING PROTEIN"/>
    <property type="match status" value="1"/>
</dbReference>
<dbReference type="InterPro" id="IPR025602">
    <property type="entry name" value="BCP1_family"/>
</dbReference>
<evidence type="ECO:0000313" key="5">
    <source>
        <dbReference type="Proteomes" id="UP000320333"/>
    </source>
</evidence>
<dbReference type="AlphaFoldDB" id="A0A507FG59"/>
<sequence>MKRKPAEEEDDVETKDQQTDDEDEDDQEIIDVDFDFFDPKETDFHGLKTLAKQTFSNDADEFDLSGIADGIIAQPYLGSVVKADGAADPYAIMTVLGMSPDPKTGKLASHMQTIKDYILKKSSKSNDATHHEKLSTILSKHAVGLLVNERLINMPPQIVVPMLKMLIEELQWSIEENKLAKPFEYLLLISKTYVEVEPTTDEDGDAGPSKKKKRKGKQVVLNFQIEDEVFEKHAEFQFDFQFSNQNDHAELLQTAGIKTSRRIYVLKASKLQTIHDAMKEFIQ</sequence>
<comment type="similarity">
    <text evidence="1 2">Belongs to the BCP1 family.</text>
</comment>
<keyword evidence="5" id="KW-1185">Reference proteome</keyword>
<evidence type="ECO:0000256" key="2">
    <source>
        <dbReference type="PIRNR" id="PIRNR028983"/>
    </source>
</evidence>
<accession>A0A507FG59</accession>
<reference evidence="4 5" key="1">
    <citation type="journal article" date="2019" name="Sci. Rep.">
        <title>Comparative genomics of chytrid fungi reveal insights into the obligate biotrophic and pathogenic lifestyle of Synchytrium endobioticum.</title>
        <authorList>
            <person name="van de Vossenberg B.T.L.H."/>
            <person name="Warris S."/>
            <person name="Nguyen H.D.T."/>
            <person name="van Gent-Pelzer M.P.E."/>
            <person name="Joly D.L."/>
            <person name="van de Geest H.C."/>
            <person name="Bonants P.J.M."/>
            <person name="Smith D.S."/>
            <person name="Levesque C.A."/>
            <person name="van der Lee T.A.J."/>
        </authorList>
    </citation>
    <scope>NUCLEOTIDE SEQUENCE [LARGE SCALE GENOMIC DNA]</scope>
    <source>
        <strain evidence="4 5">CBS 675.73</strain>
    </source>
</reference>
<comment type="caution">
    <text evidence="4">The sequence shown here is derived from an EMBL/GenBank/DDBJ whole genome shotgun (WGS) entry which is preliminary data.</text>
</comment>
<organism evidence="4 5">
    <name type="scientific">Chytriomyces confervae</name>
    <dbReference type="NCBI Taxonomy" id="246404"/>
    <lineage>
        <taxon>Eukaryota</taxon>
        <taxon>Fungi</taxon>
        <taxon>Fungi incertae sedis</taxon>
        <taxon>Chytridiomycota</taxon>
        <taxon>Chytridiomycota incertae sedis</taxon>
        <taxon>Chytridiomycetes</taxon>
        <taxon>Chytridiales</taxon>
        <taxon>Chytriomycetaceae</taxon>
        <taxon>Chytriomyces</taxon>
    </lineage>
</organism>
<dbReference type="STRING" id="246404.A0A507FG59"/>
<dbReference type="EMBL" id="QEAP01000135">
    <property type="protein sequence ID" value="TPX74256.1"/>
    <property type="molecule type" value="Genomic_DNA"/>
</dbReference>
<dbReference type="OrthoDB" id="27543at2759"/>
<feature type="compositionally biased region" description="Acidic residues" evidence="3">
    <location>
        <begin position="7"/>
        <end position="28"/>
    </location>
</feature>
<feature type="region of interest" description="Disordered" evidence="3">
    <location>
        <begin position="1"/>
        <end position="28"/>
    </location>
</feature>
<evidence type="ECO:0000256" key="3">
    <source>
        <dbReference type="SAM" id="MobiDB-lite"/>
    </source>
</evidence>
<dbReference type="PIRSF" id="PIRSF028983">
    <property type="entry name" value="BCP1"/>
    <property type="match status" value="1"/>
</dbReference>
<dbReference type="GO" id="GO:0015031">
    <property type="term" value="P:protein transport"/>
    <property type="evidence" value="ECO:0007669"/>
    <property type="project" value="UniProtKB-KW"/>
</dbReference>